<dbReference type="Pfam" id="PF15032">
    <property type="entry name" value="DUF4529"/>
    <property type="match status" value="2"/>
</dbReference>
<organism evidence="2 3">
    <name type="scientific">Anolis carolinensis</name>
    <name type="common">Green anole</name>
    <name type="synonym">American chameleon</name>
    <dbReference type="NCBI Taxonomy" id="28377"/>
    <lineage>
        <taxon>Eukaryota</taxon>
        <taxon>Metazoa</taxon>
        <taxon>Chordata</taxon>
        <taxon>Craniata</taxon>
        <taxon>Vertebrata</taxon>
        <taxon>Euteleostomi</taxon>
        <taxon>Lepidosauria</taxon>
        <taxon>Squamata</taxon>
        <taxon>Bifurcata</taxon>
        <taxon>Unidentata</taxon>
        <taxon>Episquamata</taxon>
        <taxon>Toxicofera</taxon>
        <taxon>Iguania</taxon>
        <taxon>Dactyloidae</taxon>
        <taxon>Anolis</taxon>
    </lineage>
</organism>
<reference evidence="2" key="1">
    <citation type="submission" date="2009-12" db="EMBL/GenBank/DDBJ databases">
        <title>The Genome Sequence of Anolis carolinensis (Green Anole Lizard).</title>
        <authorList>
            <consortium name="The Genome Sequencing Platform"/>
            <person name="Di Palma F."/>
            <person name="Alfoldi J."/>
            <person name="Heiman D."/>
            <person name="Young S."/>
            <person name="Grabherr M."/>
            <person name="Johnson J."/>
            <person name="Lander E.S."/>
            <person name="Lindblad-Toh K."/>
        </authorList>
    </citation>
    <scope>NUCLEOTIDE SEQUENCE [LARGE SCALE GENOMIC DNA]</scope>
    <source>
        <strain evidence="2">JBL SC #1</strain>
    </source>
</reference>
<reference evidence="2" key="3">
    <citation type="submission" date="2025-09" db="UniProtKB">
        <authorList>
            <consortium name="Ensembl"/>
        </authorList>
    </citation>
    <scope>IDENTIFICATION</scope>
</reference>
<evidence type="ECO:0000313" key="3">
    <source>
        <dbReference type="Proteomes" id="UP000001646"/>
    </source>
</evidence>
<protein>
    <submittedName>
        <fullName evidence="2">Uncharacterized protein</fullName>
    </submittedName>
</protein>
<name>A0A803SM31_ANOCA</name>
<dbReference type="PANTHER" id="PTHR36869:SF1">
    <property type="entry name" value="CHROMOSOME 16 OPEN READING FRAME 46"/>
    <property type="match status" value="1"/>
</dbReference>
<gene>
    <name evidence="2" type="primary">cunh16orf46</name>
</gene>
<dbReference type="InterPro" id="IPR027836">
    <property type="entry name" value="DUF4529"/>
</dbReference>
<feature type="compositionally biased region" description="Polar residues" evidence="1">
    <location>
        <begin position="407"/>
        <end position="421"/>
    </location>
</feature>
<proteinExistence type="predicted"/>
<evidence type="ECO:0000256" key="1">
    <source>
        <dbReference type="SAM" id="MobiDB-lite"/>
    </source>
</evidence>
<reference evidence="2" key="2">
    <citation type="submission" date="2025-08" db="UniProtKB">
        <authorList>
            <consortium name="Ensembl"/>
        </authorList>
    </citation>
    <scope>IDENTIFICATION</scope>
</reference>
<evidence type="ECO:0000313" key="2">
    <source>
        <dbReference type="Ensembl" id="ENSACAP00000024021.1"/>
    </source>
</evidence>
<dbReference type="AlphaFoldDB" id="A0A803SM31"/>
<dbReference type="InParanoid" id="A0A803SM31"/>
<sequence length="436" mass="48652">MTSSEQKQNKIDSERSAANTRNAEIELCCTYPSERRERNQIYILLNISNSVNEQEEKSFDYVNGTGWEDAVQGWIKTAPFAQLQLQKRARKARTSESVSGCLYCSDLMQVIDKGLDQDSKITDQLKSDFRSSKCAATDNIPQKQQTLLSASTSITPPSAVDDIKKESYYGKIHSIQTPQEEKARMILKDVPPSLNERKFFLMKESSVLQVEKKAVPIKEFNILSPGKFKSIEAQKYKDIKNSDPLACNQVGSEAPAMKPSLVLPPLKDAALKNNSLDPSPKKSKTALSQASETTFHAVSETISSAQFFKTKEQKFEKRIGSILDAVKEQIKMQEVASLFPRLSKTSFFSRNLDQSYWPCAFLPDRKVAAVSNSIAMRRNKHPNSMHFLHTKGLQVSKASEIRDPCTGSRSHSGTNQGNGSKPQEIPVLSGLFPSLT</sequence>
<dbReference type="PANTHER" id="PTHR36869">
    <property type="entry name" value="CHROMOSOME 16 OPEN READING FRAME 46"/>
    <property type="match status" value="1"/>
</dbReference>
<dbReference type="Proteomes" id="UP000001646">
    <property type="component" value="Unplaced"/>
</dbReference>
<accession>A0A803SM31</accession>
<dbReference type="Ensembl" id="ENSACAT00000055382.1">
    <property type="protein sequence ID" value="ENSACAP00000024021.1"/>
    <property type="gene ID" value="ENSACAG00000042178.1"/>
</dbReference>
<dbReference type="GeneTree" id="ENSGT00390000017224"/>
<feature type="region of interest" description="Disordered" evidence="1">
    <location>
        <begin position="401"/>
        <end position="436"/>
    </location>
</feature>
<keyword evidence="3" id="KW-1185">Reference proteome</keyword>